<evidence type="ECO:0008006" key="4">
    <source>
        <dbReference type="Google" id="ProtNLM"/>
    </source>
</evidence>
<dbReference type="EMBL" id="JAGZEE010000016">
    <property type="protein sequence ID" value="MBS5411514.1"/>
    <property type="molecule type" value="Genomic_DNA"/>
</dbReference>
<organism evidence="2 3">
    <name type="scientific">Bacteroides thetaiotaomicron</name>
    <dbReference type="NCBI Taxonomy" id="818"/>
    <lineage>
        <taxon>Bacteria</taxon>
        <taxon>Pseudomonadati</taxon>
        <taxon>Bacteroidota</taxon>
        <taxon>Bacteroidia</taxon>
        <taxon>Bacteroidales</taxon>
        <taxon>Bacteroidaceae</taxon>
        <taxon>Bacteroides</taxon>
    </lineage>
</organism>
<sequence>MRTFLTTVILLITILTAATAQQGGDSYIVYSVAGNVKTAGHPIQPKQKLFPLQTVTMGKESQLTLLNEDAKLLYSLSRTGTWTVKEYIRDMQPSVLRLSANYLRYIKDQLFSNTGDTGQNRKLGKVTTTGYRGEEENQQFIQAMCTRLQVSDHETLQEAFIHKDPSLGSNYLLTFELVSHRDGSVLKPDGSNLKNPYYARVTNHSLITLFVNILNIDNSLNTYLVLQPDAQGHFANYLIPAGSTVAFPQQTIEFGGSSTENFVLMAAPFPVDFSLLESPIRKSEENKSKLKIGLSRLTFKLQ</sequence>
<evidence type="ECO:0000313" key="2">
    <source>
        <dbReference type="EMBL" id="MBS5411514.1"/>
    </source>
</evidence>
<comment type="caution">
    <text evidence="2">The sequence shown here is derived from an EMBL/GenBank/DDBJ whole genome shotgun (WGS) entry which is preliminary data.</text>
</comment>
<evidence type="ECO:0000256" key="1">
    <source>
        <dbReference type="SAM" id="SignalP"/>
    </source>
</evidence>
<protein>
    <recommendedName>
        <fullName evidence="4">DUF4384 domain-containing protein</fullName>
    </recommendedName>
</protein>
<reference evidence="2" key="1">
    <citation type="submission" date="2021-02" db="EMBL/GenBank/DDBJ databases">
        <title>Infant gut strain persistence is associated with maternal origin, phylogeny, and functional potential including surface adhesion and iron acquisition.</title>
        <authorList>
            <person name="Lou Y.C."/>
        </authorList>
    </citation>
    <scope>NUCLEOTIDE SEQUENCE</scope>
    <source>
        <strain evidence="2">L3_082_243G1_dasL3_082_243G1_maxbin2.maxbin.015s ta_sub</strain>
    </source>
</reference>
<evidence type="ECO:0000313" key="3">
    <source>
        <dbReference type="Proteomes" id="UP000782901"/>
    </source>
</evidence>
<name>A0A943DVW0_BACT4</name>
<feature type="signal peptide" evidence="1">
    <location>
        <begin position="1"/>
        <end position="20"/>
    </location>
</feature>
<dbReference type="AlphaFoldDB" id="A0A943DVW0"/>
<gene>
    <name evidence="2" type="ORF">KHY35_12535</name>
</gene>
<dbReference type="Proteomes" id="UP000782901">
    <property type="component" value="Unassembled WGS sequence"/>
</dbReference>
<accession>A0A943DVW0</accession>
<proteinExistence type="predicted"/>
<keyword evidence="1" id="KW-0732">Signal</keyword>
<feature type="chain" id="PRO_5037487428" description="DUF4384 domain-containing protein" evidence="1">
    <location>
        <begin position="21"/>
        <end position="302"/>
    </location>
</feature>